<dbReference type="Gene3D" id="3.30.60.280">
    <property type="match status" value="1"/>
</dbReference>
<keyword evidence="2" id="KW-1185">Reference proteome</keyword>
<dbReference type="EMBL" id="BLXT01004352">
    <property type="protein sequence ID" value="GFO11817.1"/>
    <property type="molecule type" value="Genomic_DNA"/>
</dbReference>
<dbReference type="Gene3D" id="1.10.150.390">
    <property type="match status" value="1"/>
</dbReference>
<evidence type="ECO:0000313" key="1">
    <source>
        <dbReference type="EMBL" id="GFO11817.1"/>
    </source>
</evidence>
<dbReference type="GO" id="GO:0000428">
    <property type="term" value="C:DNA-directed RNA polymerase complex"/>
    <property type="evidence" value="ECO:0007669"/>
    <property type="project" value="UniProtKB-KW"/>
</dbReference>
<dbReference type="SUPFAM" id="SSF64484">
    <property type="entry name" value="beta and beta-prime subunits of DNA dependent RNA-polymerase"/>
    <property type="match status" value="1"/>
</dbReference>
<name>A0AAV4AXM3_9GAST</name>
<protein>
    <submittedName>
        <fullName evidence="1">DNA-directed RNA polymerase subunit beta</fullName>
    </submittedName>
</protein>
<dbReference type="PANTHER" id="PTHR48443">
    <property type="entry name" value="DNA-DIRECTED RNA POLYMERASE SUBUNIT BETA"/>
    <property type="match status" value="1"/>
</dbReference>
<keyword evidence="1" id="KW-0240">DNA-directed RNA polymerase</keyword>
<dbReference type="AlphaFoldDB" id="A0AAV4AXM3"/>
<evidence type="ECO:0000313" key="2">
    <source>
        <dbReference type="Proteomes" id="UP000735302"/>
    </source>
</evidence>
<organism evidence="1 2">
    <name type="scientific">Plakobranchus ocellatus</name>
    <dbReference type="NCBI Taxonomy" id="259542"/>
    <lineage>
        <taxon>Eukaryota</taxon>
        <taxon>Metazoa</taxon>
        <taxon>Spiralia</taxon>
        <taxon>Lophotrochozoa</taxon>
        <taxon>Mollusca</taxon>
        <taxon>Gastropoda</taxon>
        <taxon>Heterobranchia</taxon>
        <taxon>Euthyneura</taxon>
        <taxon>Panpulmonata</taxon>
        <taxon>Sacoglossa</taxon>
        <taxon>Placobranchoidea</taxon>
        <taxon>Plakobranchidae</taxon>
        <taxon>Plakobranchus</taxon>
    </lineage>
</organism>
<keyword evidence="1" id="KW-0804">Transcription</keyword>
<proteinExistence type="predicted"/>
<sequence>MLRKVEVVDPGDGEHVKGEIVDKYKIRKENKAVAEEGGQPATVRSVLLGLTKASLNTESFISSAAFQETTKILTNAAIKNSTDDLRGLKENVIIGQKIPAGTGNEYYEDVNIYKEIPGDLDYLFGKV</sequence>
<accession>A0AAV4AXM3</accession>
<comment type="caution">
    <text evidence="1">The sequence shown here is derived from an EMBL/GenBank/DDBJ whole genome shotgun (WGS) entry which is preliminary data.</text>
</comment>
<dbReference type="PANTHER" id="PTHR48443:SF1">
    <property type="entry name" value="DNA-DIRECTED RNA POLYMERASE SUBUNIT BETA"/>
    <property type="match status" value="1"/>
</dbReference>
<reference evidence="1 2" key="1">
    <citation type="journal article" date="2021" name="Elife">
        <title>Chloroplast acquisition without the gene transfer in kleptoplastic sea slugs, Plakobranchus ocellatus.</title>
        <authorList>
            <person name="Maeda T."/>
            <person name="Takahashi S."/>
            <person name="Yoshida T."/>
            <person name="Shimamura S."/>
            <person name="Takaki Y."/>
            <person name="Nagai Y."/>
            <person name="Toyoda A."/>
            <person name="Suzuki Y."/>
            <person name="Arimoto A."/>
            <person name="Ishii H."/>
            <person name="Satoh N."/>
            <person name="Nishiyama T."/>
            <person name="Hasebe M."/>
            <person name="Maruyama T."/>
            <person name="Minagawa J."/>
            <person name="Obokata J."/>
            <person name="Shigenobu S."/>
        </authorList>
    </citation>
    <scope>NUCLEOTIDE SEQUENCE [LARGE SCALE GENOMIC DNA]</scope>
</reference>
<gene>
    <name evidence="1" type="ORF">PoB_003832200</name>
</gene>
<dbReference type="Proteomes" id="UP000735302">
    <property type="component" value="Unassembled WGS sequence"/>
</dbReference>